<reference evidence="3 4" key="1">
    <citation type="submission" date="2022-02" db="EMBL/GenBank/DDBJ databases">
        <authorList>
            <person name="Min J."/>
        </authorList>
    </citation>
    <scope>NUCLEOTIDE SEQUENCE [LARGE SCALE GENOMIC DNA]</scope>
    <source>
        <strain evidence="3 4">GR10-1</strain>
    </source>
</reference>
<keyword evidence="4" id="KW-1185">Reference proteome</keyword>
<dbReference type="SUPFAM" id="SSF53850">
    <property type="entry name" value="Periplasmic binding protein-like II"/>
    <property type="match status" value="1"/>
</dbReference>
<name>A0ABS9SR57_9BACT</name>
<evidence type="ECO:0000256" key="1">
    <source>
        <dbReference type="SAM" id="Phobius"/>
    </source>
</evidence>
<protein>
    <submittedName>
        <fullName evidence="3">ABC transporter substrate-binding protein</fullName>
    </submittedName>
</protein>
<evidence type="ECO:0000313" key="3">
    <source>
        <dbReference type="EMBL" id="MCH5600711.1"/>
    </source>
</evidence>
<accession>A0ABS9SR57</accession>
<dbReference type="PANTHER" id="PTHR30024">
    <property type="entry name" value="ALIPHATIC SULFONATES-BINDING PROTEIN-RELATED"/>
    <property type="match status" value="1"/>
</dbReference>
<sequence>MRYSKIAILIFLFLGIILIAWEIKSYISAREKGKIVLVVPRATYSISTIIALEKGFFANYGLDVNVEYVETGKIALEYLKNSKADFANLVETNIAFFGFDPFDIQVLCNIEKTYRIGLLARVDKGITDINDLKGKRIGIVAGSGSQIFLDKLLDKHGLSMQDLKTVNLLPSDLVPGIVDGKK</sequence>
<dbReference type="EMBL" id="JAKWBL010000004">
    <property type="protein sequence ID" value="MCH5600711.1"/>
    <property type="molecule type" value="Genomic_DNA"/>
</dbReference>
<evidence type="ECO:0000259" key="2">
    <source>
        <dbReference type="Pfam" id="PF09084"/>
    </source>
</evidence>
<dbReference type="InterPro" id="IPR015168">
    <property type="entry name" value="SsuA/THI5"/>
</dbReference>
<dbReference type="Pfam" id="PF09084">
    <property type="entry name" value="NMT1"/>
    <property type="match status" value="1"/>
</dbReference>
<dbReference type="Proteomes" id="UP001202248">
    <property type="component" value="Unassembled WGS sequence"/>
</dbReference>
<keyword evidence="1" id="KW-0812">Transmembrane</keyword>
<organism evidence="3 4">
    <name type="scientific">Niabella ginsengisoli</name>
    <dbReference type="NCBI Taxonomy" id="522298"/>
    <lineage>
        <taxon>Bacteria</taxon>
        <taxon>Pseudomonadati</taxon>
        <taxon>Bacteroidota</taxon>
        <taxon>Chitinophagia</taxon>
        <taxon>Chitinophagales</taxon>
        <taxon>Chitinophagaceae</taxon>
        <taxon>Niabella</taxon>
    </lineage>
</organism>
<keyword evidence="1" id="KW-1133">Transmembrane helix</keyword>
<feature type="domain" description="SsuA/THI5-like" evidence="2">
    <location>
        <begin position="43"/>
        <end position="181"/>
    </location>
</feature>
<proteinExistence type="predicted"/>
<dbReference type="Gene3D" id="3.40.190.10">
    <property type="entry name" value="Periplasmic binding protein-like II"/>
    <property type="match status" value="2"/>
</dbReference>
<feature type="transmembrane region" description="Helical" evidence="1">
    <location>
        <begin position="6"/>
        <end position="23"/>
    </location>
</feature>
<gene>
    <name evidence="3" type="ORF">MKP09_23735</name>
</gene>
<keyword evidence="1" id="KW-0472">Membrane</keyword>
<dbReference type="RefSeq" id="WP_240833081.1">
    <property type="nucleotide sequence ID" value="NZ_JAKWBL010000004.1"/>
</dbReference>
<evidence type="ECO:0000313" key="4">
    <source>
        <dbReference type="Proteomes" id="UP001202248"/>
    </source>
</evidence>
<comment type="caution">
    <text evidence="3">The sequence shown here is derived from an EMBL/GenBank/DDBJ whole genome shotgun (WGS) entry which is preliminary data.</text>
</comment>